<dbReference type="PANTHER" id="PTHR47505:SF1">
    <property type="entry name" value="DNA UTILIZATION PROTEIN YHGH"/>
    <property type="match status" value="1"/>
</dbReference>
<dbReference type="SUPFAM" id="SSF53271">
    <property type="entry name" value="PRTase-like"/>
    <property type="match status" value="1"/>
</dbReference>
<reference evidence="3 4" key="1">
    <citation type="submission" date="2019-07" db="EMBL/GenBank/DDBJ databases">
        <authorList>
            <person name="Park Y.J."/>
            <person name="Jeong S.E."/>
            <person name="Jung H.S."/>
        </authorList>
    </citation>
    <scope>NUCLEOTIDE SEQUENCE [LARGE SCALE GENOMIC DNA]</scope>
    <source>
        <strain evidence="4">P16(2019)</strain>
    </source>
</reference>
<dbReference type="EMBL" id="VLXZ01000001">
    <property type="protein sequence ID" value="TSB48345.1"/>
    <property type="molecule type" value="Genomic_DNA"/>
</dbReference>
<name>A0A554A3T7_9BACI</name>
<dbReference type="Proteomes" id="UP000318521">
    <property type="component" value="Unassembled WGS sequence"/>
</dbReference>
<accession>A0A554A3T7</accession>
<comment type="similarity">
    <text evidence="1">Belongs to the ComF/GntX family.</text>
</comment>
<dbReference type="InterPro" id="IPR029057">
    <property type="entry name" value="PRTase-like"/>
</dbReference>
<evidence type="ECO:0000313" key="4">
    <source>
        <dbReference type="Proteomes" id="UP000318521"/>
    </source>
</evidence>
<comment type="caution">
    <text evidence="3">The sequence shown here is derived from an EMBL/GenBank/DDBJ whole genome shotgun (WGS) entry which is preliminary data.</text>
</comment>
<dbReference type="PANTHER" id="PTHR47505">
    <property type="entry name" value="DNA UTILIZATION PROTEIN YHGH"/>
    <property type="match status" value="1"/>
</dbReference>
<dbReference type="Pfam" id="PF00156">
    <property type="entry name" value="Pribosyltran"/>
    <property type="match status" value="1"/>
</dbReference>
<organism evidence="3 4">
    <name type="scientific">Alkalicoccobacillus porphyridii</name>
    <dbReference type="NCBI Taxonomy" id="2597270"/>
    <lineage>
        <taxon>Bacteria</taxon>
        <taxon>Bacillati</taxon>
        <taxon>Bacillota</taxon>
        <taxon>Bacilli</taxon>
        <taxon>Bacillales</taxon>
        <taxon>Bacillaceae</taxon>
        <taxon>Alkalicoccobacillus</taxon>
    </lineage>
</organism>
<protein>
    <submittedName>
        <fullName evidence="3">ComF family protein</fullName>
    </submittedName>
</protein>
<dbReference type="AlphaFoldDB" id="A0A554A3T7"/>
<keyword evidence="4" id="KW-1185">Reference proteome</keyword>
<gene>
    <name evidence="3" type="ORF">FN960_01975</name>
</gene>
<dbReference type="CDD" id="cd06223">
    <property type="entry name" value="PRTases_typeI"/>
    <property type="match status" value="1"/>
</dbReference>
<sequence>MKCLKCMHTFYQQPSWSALFHKQPPALCYACEGNLEFIGEPNCLLCSRSLNKISHRLQKDQICFDCIRWDKRTESKGLLQENRSLLEYNEFLKDWFVQFKFRGDAAAATYFSTKLYQLYKRYYRSYTVVAIPLSFDSLKEREFNQVELMTQSWTCNRMILHRLASEKQSKRTRSDRIARVKDSPFYVEKIPEKDLLKKVVLIDDIYTTGTTVRQAARTLKEAGAEVIASLTVAR</sequence>
<evidence type="ECO:0000313" key="3">
    <source>
        <dbReference type="EMBL" id="TSB48345.1"/>
    </source>
</evidence>
<dbReference type="Gene3D" id="3.40.50.2020">
    <property type="match status" value="1"/>
</dbReference>
<dbReference type="InterPro" id="IPR051910">
    <property type="entry name" value="ComF/GntX_DNA_util-trans"/>
</dbReference>
<evidence type="ECO:0000256" key="1">
    <source>
        <dbReference type="ARBA" id="ARBA00008007"/>
    </source>
</evidence>
<dbReference type="InterPro" id="IPR000836">
    <property type="entry name" value="PRTase_dom"/>
</dbReference>
<dbReference type="RefSeq" id="WP_143846690.1">
    <property type="nucleotide sequence ID" value="NZ_VLXZ01000001.1"/>
</dbReference>
<evidence type="ECO:0000259" key="2">
    <source>
        <dbReference type="Pfam" id="PF00156"/>
    </source>
</evidence>
<dbReference type="OrthoDB" id="9779910at2"/>
<proteinExistence type="inferred from homology"/>
<feature type="domain" description="Phosphoribosyltransferase" evidence="2">
    <location>
        <begin position="197"/>
        <end position="233"/>
    </location>
</feature>